<dbReference type="InterPro" id="IPR045854">
    <property type="entry name" value="NO2/SO3_Rdtase_4Fe4S_sf"/>
</dbReference>
<dbReference type="EMBL" id="JAMJEV010000013">
    <property type="protein sequence ID" value="MDO0824337.1"/>
    <property type="molecule type" value="Genomic_DNA"/>
</dbReference>
<evidence type="ECO:0000313" key="5">
    <source>
        <dbReference type="EMBL" id="MDO0824337.1"/>
    </source>
</evidence>
<evidence type="ECO:0000313" key="6">
    <source>
        <dbReference type="Proteomes" id="UP001176021"/>
    </source>
</evidence>
<evidence type="ECO:0000259" key="4">
    <source>
        <dbReference type="Pfam" id="PF01077"/>
    </source>
</evidence>
<accession>A0ABT8QSK0</accession>
<gene>
    <name evidence="5" type="ORF">M8H41_15950</name>
</gene>
<evidence type="ECO:0000256" key="1">
    <source>
        <dbReference type="ARBA" id="ARBA00022723"/>
    </source>
</evidence>
<dbReference type="Proteomes" id="UP001176021">
    <property type="component" value="Unassembled WGS sequence"/>
</dbReference>
<keyword evidence="6" id="KW-1185">Reference proteome</keyword>
<keyword evidence="1" id="KW-0479">Metal-binding</keyword>
<keyword evidence="3" id="KW-0411">Iron-sulfur</keyword>
<dbReference type="InterPro" id="IPR006067">
    <property type="entry name" value="NO2/SO3_Rdtase_4Fe4S_dom"/>
</dbReference>
<dbReference type="RefSeq" id="WP_302049302.1">
    <property type="nucleotide sequence ID" value="NZ_JAMJEV010000013.1"/>
</dbReference>
<protein>
    <recommendedName>
        <fullName evidence="4">Nitrite/sulphite reductase 4Fe-4S domain-containing protein</fullName>
    </recommendedName>
</protein>
<proteinExistence type="predicted"/>
<evidence type="ECO:0000256" key="2">
    <source>
        <dbReference type="ARBA" id="ARBA00023004"/>
    </source>
</evidence>
<evidence type="ECO:0000256" key="3">
    <source>
        <dbReference type="ARBA" id="ARBA00023014"/>
    </source>
</evidence>
<dbReference type="SUPFAM" id="SSF56014">
    <property type="entry name" value="Nitrite and sulphite reductase 4Fe-4S domain-like"/>
    <property type="match status" value="1"/>
</dbReference>
<sequence length="75" mass="8469">MIGGSLGINAGFATTLQGAVPSERVYEVLEDFIRFYKNQRSSQESFHDFVSRLGREAVQELLNLYMESLDKSACF</sequence>
<comment type="caution">
    <text evidence="5">The sequence shown here is derived from an EMBL/GenBank/DDBJ whole genome shotgun (WGS) entry which is preliminary data.</text>
</comment>
<name>A0ABT8QSK0_9FIRM</name>
<dbReference type="Gene3D" id="3.30.413.10">
    <property type="entry name" value="Sulfite Reductase Hemoprotein, domain 1"/>
    <property type="match status" value="1"/>
</dbReference>
<feature type="domain" description="Nitrite/sulphite reductase 4Fe-4S" evidence="4">
    <location>
        <begin position="1"/>
        <end position="67"/>
    </location>
</feature>
<dbReference type="Pfam" id="PF01077">
    <property type="entry name" value="NIR_SIR"/>
    <property type="match status" value="1"/>
</dbReference>
<reference evidence="5" key="1">
    <citation type="submission" date="2022-05" db="EMBL/GenBank/DDBJ databases">
        <title>Expanded diversity of anoxic marine methylotrophy in a Black Sea sulfate reducing microorganism.</title>
        <authorList>
            <person name="Fischer P.Q."/>
            <person name="Stams A.J.M."/>
            <person name="Villanueva L."/>
            <person name="Sousa D.Z."/>
        </authorList>
    </citation>
    <scope>NUCLEOTIDE SEQUENCE</scope>
    <source>
        <strain evidence="5">P130</strain>
    </source>
</reference>
<organism evidence="5 6">
    <name type="scientific">Desulfosporosinus nitroreducens</name>
    <dbReference type="NCBI Taxonomy" id="2018668"/>
    <lineage>
        <taxon>Bacteria</taxon>
        <taxon>Bacillati</taxon>
        <taxon>Bacillota</taxon>
        <taxon>Clostridia</taxon>
        <taxon>Eubacteriales</taxon>
        <taxon>Desulfitobacteriaceae</taxon>
        <taxon>Desulfosporosinus</taxon>
    </lineage>
</organism>
<keyword evidence="2" id="KW-0408">Iron</keyword>